<dbReference type="SUPFAM" id="SSF53098">
    <property type="entry name" value="Ribonuclease H-like"/>
    <property type="match status" value="1"/>
</dbReference>
<sequence>MKRFLIKSTNLSVNTPVKKVRNTLSLECGHMDEDDPIPSTSFTAVQHENKNTSTESAGYEELSKTSYLFDGELYTIVSVDGIKISAICTACSKLKHNFMMSKVQAKKDAKKKSANELSTSNLFEKKQSKLSFNQSEKSKEEVKNLIFNYIVEEMKPLITCEKPSFKRLIQGLTSKNIVISHRRVIAKEFKVRYKYYVKMLTELIENQNFICLTSDIWSSNNRSYLGMTCHYINETNCNRHSYVLACKRIKGSHTHLNISKVIT</sequence>
<comment type="caution">
    <text evidence="1">The sequence shown here is derived from an EMBL/GenBank/DDBJ whole genome shotgun (WGS) entry which is preliminary data.</text>
</comment>
<evidence type="ECO:0000313" key="2">
    <source>
        <dbReference type="Proteomes" id="UP000475862"/>
    </source>
</evidence>
<evidence type="ECO:0000313" key="1">
    <source>
        <dbReference type="EMBL" id="KAE9536196.1"/>
    </source>
</evidence>
<name>A0A6G0TPG2_APHGL</name>
<reference evidence="1 2" key="1">
    <citation type="submission" date="2019-08" db="EMBL/GenBank/DDBJ databases">
        <title>The genome of the soybean aphid Biotype 1, its phylome, world population structure and adaptation to the North American continent.</title>
        <authorList>
            <person name="Giordano R."/>
            <person name="Donthu R.K."/>
            <person name="Hernandez A.G."/>
            <person name="Wright C.L."/>
            <person name="Zimin A.V."/>
        </authorList>
    </citation>
    <scope>NUCLEOTIDE SEQUENCE [LARGE SCALE GENOMIC DNA]</scope>
    <source>
        <tissue evidence="1">Whole aphids</tissue>
    </source>
</reference>
<dbReference type="Proteomes" id="UP000475862">
    <property type="component" value="Unassembled WGS sequence"/>
</dbReference>
<dbReference type="OrthoDB" id="6589824at2759"/>
<gene>
    <name evidence="1" type="ORF">AGLY_007419</name>
</gene>
<proteinExistence type="predicted"/>
<organism evidence="1 2">
    <name type="scientific">Aphis glycines</name>
    <name type="common">Soybean aphid</name>
    <dbReference type="NCBI Taxonomy" id="307491"/>
    <lineage>
        <taxon>Eukaryota</taxon>
        <taxon>Metazoa</taxon>
        <taxon>Ecdysozoa</taxon>
        <taxon>Arthropoda</taxon>
        <taxon>Hexapoda</taxon>
        <taxon>Insecta</taxon>
        <taxon>Pterygota</taxon>
        <taxon>Neoptera</taxon>
        <taxon>Paraneoptera</taxon>
        <taxon>Hemiptera</taxon>
        <taxon>Sternorrhyncha</taxon>
        <taxon>Aphidomorpha</taxon>
        <taxon>Aphidoidea</taxon>
        <taxon>Aphididae</taxon>
        <taxon>Aphidini</taxon>
        <taxon>Aphis</taxon>
        <taxon>Aphis</taxon>
    </lineage>
</organism>
<keyword evidence="2" id="KW-1185">Reference proteome</keyword>
<dbReference type="AlphaFoldDB" id="A0A6G0TPG2"/>
<protein>
    <submittedName>
        <fullName evidence="1">Uncharacterized protein</fullName>
    </submittedName>
</protein>
<dbReference type="PANTHER" id="PTHR47501">
    <property type="entry name" value="TRANSPOSASE-RELATED"/>
    <property type="match status" value="1"/>
</dbReference>
<accession>A0A6G0TPG2</accession>
<dbReference type="EMBL" id="VYZN01000024">
    <property type="protein sequence ID" value="KAE9536196.1"/>
    <property type="molecule type" value="Genomic_DNA"/>
</dbReference>
<dbReference type="InterPro" id="IPR012337">
    <property type="entry name" value="RNaseH-like_sf"/>
</dbReference>